<feature type="domain" description="Penicillin-binding protein dimerisation" evidence="17">
    <location>
        <begin position="58"/>
        <end position="235"/>
    </location>
</feature>
<feature type="region of interest" description="Disordered" evidence="15">
    <location>
        <begin position="642"/>
        <end position="678"/>
    </location>
</feature>
<keyword evidence="8 14" id="KW-0378">Hydrolase</keyword>
<feature type="transmembrane region" description="Helical" evidence="14">
    <location>
        <begin position="17"/>
        <end position="35"/>
    </location>
</feature>
<keyword evidence="18" id="KW-0132">Cell division</keyword>
<dbReference type="GO" id="GO:0008658">
    <property type="term" value="F:penicillin binding"/>
    <property type="evidence" value="ECO:0007669"/>
    <property type="project" value="InterPro"/>
</dbReference>
<keyword evidence="5 14" id="KW-0121">Carboxypeptidase</keyword>
<keyword evidence="9 14" id="KW-0133">Cell shape</keyword>
<feature type="domain" description="Penicillin-binding protein transpeptidase" evidence="16">
    <location>
        <begin position="267"/>
        <end position="607"/>
    </location>
</feature>
<evidence type="ECO:0000256" key="10">
    <source>
        <dbReference type="ARBA" id="ARBA00022984"/>
    </source>
</evidence>
<dbReference type="STRING" id="1458426.SMCB_1730"/>
<dbReference type="InterPro" id="IPR036138">
    <property type="entry name" value="PBP_dimer_sf"/>
</dbReference>
<dbReference type="InterPro" id="IPR012338">
    <property type="entry name" value="Beta-lactam/transpept-like"/>
</dbReference>
<keyword evidence="4 14" id="KW-0997">Cell inner membrane</keyword>
<dbReference type="HAMAP" id="MF_02081">
    <property type="entry name" value="MrdA_transpept"/>
    <property type="match status" value="1"/>
</dbReference>
<dbReference type="GO" id="GO:0008360">
    <property type="term" value="P:regulation of cell shape"/>
    <property type="evidence" value="ECO:0007669"/>
    <property type="project" value="UniProtKB-KW"/>
</dbReference>
<evidence type="ECO:0000259" key="17">
    <source>
        <dbReference type="Pfam" id="PF03717"/>
    </source>
</evidence>
<dbReference type="InterPro" id="IPR001460">
    <property type="entry name" value="PCN-bd_Tpept"/>
</dbReference>
<evidence type="ECO:0000259" key="16">
    <source>
        <dbReference type="Pfam" id="PF00905"/>
    </source>
</evidence>
<dbReference type="Gene3D" id="3.90.1310.10">
    <property type="entry name" value="Penicillin-binding protein 2a (Domain 2)"/>
    <property type="match status" value="1"/>
</dbReference>
<dbReference type="Pfam" id="PF00905">
    <property type="entry name" value="Transpeptidase"/>
    <property type="match status" value="1"/>
</dbReference>
<dbReference type="GO" id="GO:0009252">
    <property type="term" value="P:peptidoglycan biosynthetic process"/>
    <property type="evidence" value="ECO:0007669"/>
    <property type="project" value="UniProtKB-UniRule"/>
</dbReference>
<evidence type="ECO:0000256" key="6">
    <source>
        <dbReference type="ARBA" id="ARBA00022670"/>
    </source>
</evidence>
<keyword evidence="7 14" id="KW-0812">Transmembrane</keyword>
<dbReference type="SUPFAM" id="SSF56519">
    <property type="entry name" value="Penicillin binding protein dimerisation domain"/>
    <property type="match status" value="1"/>
</dbReference>
<evidence type="ECO:0000256" key="2">
    <source>
        <dbReference type="ARBA" id="ARBA00004236"/>
    </source>
</evidence>
<gene>
    <name evidence="14" type="primary">mrdA</name>
    <name evidence="18" type="ORF">SMCB_1730</name>
</gene>
<dbReference type="GO" id="GO:0071972">
    <property type="term" value="F:peptidoglycan L,D-transpeptidase activity"/>
    <property type="evidence" value="ECO:0007669"/>
    <property type="project" value="TreeGrafter"/>
</dbReference>
<keyword evidence="6 14" id="KW-0645">Protease</keyword>
<comment type="similarity">
    <text evidence="14">Belongs to the transpeptidase family. MrdA subfamily.</text>
</comment>
<keyword evidence="19" id="KW-1185">Reference proteome</keyword>
<evidence type="ECO:0000256" key="7">
    <source>
        <dbReference type="ARBA" id="ARBA00022692"/>
    </source>
</evidence>
<keyword evidence="10 14" id="KW-0573">Peptidoglycan synthesis</keyword>
<comment type="function">
    <text evidence="14">Catalyzes cross-linking of the peptidoglycan cell wall.</text>
</comment>
<dbReference type="GO" id="GO:0006508">
    <property type="term" value="P:proteolysis"/>
    <property type="evidence" value="ECO:0007669"/>
    <property type="project" value="UniProtKB-KW"/>
</dbReference>
<protein>
    <recommendedName>
        <fullName evidence="14">Peptidoglycan D,D-transpeptidase MrdA</fullName>
        <ecNumber evidence="14">3.4.16.4</ecNumber>
    </recommendedName>
    <alternativeName>
        <fullName evidence="14">Penicillin-binding protein 2</fullName>
        <shortName evidence="14">PBP-2</shortName>
    </alternativeName>
</protein>
<evidence type="ECO:0000256" key="5">
    <source>
        <dbReference type="ARBA" id="ARBA00022645"/>
    </source>
</evidence>
<dbReference type="GO" id="GO:0005886">
    <property type="term" value="C:plasma membrane"/>
    <property type="evidence" value="ECO:0007669"/>
    <property type="project" value="UniProtKB-SubCell"/>
</dbReference>
<dbReference type="Pfam" id="PF03717">
    <property type="entry name" value="PBP_dimer"/>
    <property type="match status" value="1"/>
</dbReference>
<dbReference type="InterPro" id="IPR050515">
    <property type="entry name" value="Beta-lactam/transpept"/>
</dbReference>
<dbReference type="InterPro" id="IPR005311">
    <property type="entry name" value="PBP_dimer"/>
</dbReference>
<comment type="caution">
    <text evidence="14">Lacks conserved residue(s) required for the propagation of feature annotation.</text>
</comment>
<evidence type="ECO:0000256" key="13">
    <source>
        <dbReference type="ARBA" id="ARBA00023316"/>
    </source>
</evidence>
<feature type="compositionally biased region" description="Pro residues" evidence="15">
    <location>
        <begin position="647"/>
        <end position="658"/>
    </location>
</feature>
<accession>A0A060NWP8</accession>
<comment type="subcellular location">
    <subcellularLocation>
        <location evidence="14">Cell inner membrane</location>
        <topology evidence="14">Single-pass membrane protein</topology>
    </subcellularLocation>
    <subcellularLocation>
        <location evidence="2">Cell membrane</location>
    </subcellularLocation>
    <subcellularLocation>
        <location evidence="1">Membrane</location>
        <topology evidence="1">Single-pass membrane protein</topology>
    </subcellularLocation>
</comment>
<evidence type="ECO:0000256" key="12">
    <source>
        <dbReference type="ARBA" id="ARBA00023136"/>
    </source>
</evidence>
<evidence type="ECO:0000313" key="19">
    <source>
        <dbReference type="Proteomes" id="UP000066014"/>
    </source>
</evidence>
<evidence type="ECO:0000313" key="18">
    <source>
        <dbReference type="EMBL" id="BAO83958.1"/>
    </source>
</evidence>
<dbReference type="InterPro" id="IPR017790">
    <property type="entry name" value="Penicillin-binding_protein_2"/>
</dbReference>
<dbReference type="Gene3D" id="3.40.710.10">
    <property type="entry name" value="DD-peptidase/beta-lactamase superfamily"/>
    <property type="match status" value="1"/>
</dbReference>
<comment type="catalytic activity">
    <reaction evidence="14">
        <text>Preferential cleavage: (Ac)2-L-Lys-D-Ala-|-D-Ala. Also transpeptidation of peptidyl-alanyl moieties that are N-acyl substituents of D-alanine.</text>
        <dbReference type="EC" id="3.4.16.4"/>
    </reaction>
</comment>
<organism evidence="18 19">
    <name type="scientific">Serpentinimonas maccroryi</name>
    <dbReference type="NCBI Taxonomy" id="1458426"/>
    <lineage>
        <taxon>Bacteria</taxon>
        <taxon>Pseudomonadati</taxon>
        <taxon>Pseudomonadota</taxon>
        <taxon>Betaproteobacteria</taxon>
        <taxon>Burkholderiales</taxon>
        <taxon>Comamonadaceae</taxon>
        <taxon>Serpentinimonas</taxon>
    </lineage>
</organism>
<evidence type="ECO:0000256" key="9">
    <source>
        <dbReference type="ARBA" id="ARBA00022960"/>
    </source>
</evidence>
<evidence type="ECO:0000256" key="4">
    <source>
        <dbReference type="ARBA" id="ARBA00022519"/>
    </source>
</evidence>
<evidence type="ECO:0000256" key="8">
    <source>
        <dbReference type="ARBA" id="ARBA00022801"/>
    </source>
</evidence>
<dbReference type="GO" id="GO:0071555">
    <property type="term" value="P:cell wall organization"/>
    <property type="evidence" value="ECO:0007669"/>
    <property type="project" value="UniProtKB-KW"/>
</dbReference>
<dbReference type="OrthoDB" id="9789078at2"/>
<comment type="pathway">
    <text evidence="14">Cell wall biogenesis; peptidoglycan biosynthesis.</text>
</comment>
<keyword evidence="3 14" id="KW-1003">Cell membrane</keyword>
<evidence type="ECO:0000256" key="3">
    <source>
        <dbReference type="ARBA" id="ARBA00022475"/>
    </source>
</evidence>
<dbReference type="EMBL" id="AP014569">
    <property type="protein sequence ID" value="BAO83958.1"/>
    <property type="molecule type" value="Genomic_DNA"/>
</dbReference>
<sequence>MHDVELQLLRFRRRAQIALVVVLLALGLLALRMYVLQIQRHADLQTRAESNRTAVIPLPPLRGQIVDRHGVLLADSLAVFTLEITPALVADMDHTLQTLAELVPITPGELRRFQRLRAESHRFASLPLRSRLTPEEMSVLAAQLFRLPGVSIQARHLRYYPLGASAAHVVGHVGRINQRDRERMAEWPPEKQANYRGSDHIGRLGVEQSHEALLHGSTGFRRVEINSHGQVLRTLETVPARTGQTLRLTLDARLQHLVEQLFGARRGALVAIDVRNGEVLAFVSMPSFDPNSFVDGIGVEEWRALNESIERPLFNRALRGTYPPGSTFKPFMALAGLELGLRRPETTVYDPGFWVLGNQRFRSVGERHLGHVDLRSGMAVSSNVYYYTLAHEMGIDVLHGFMHPQGFGQRTGIDLVGEGRGLLPNQAWKRSAYSHPAQQRWFPGDTVAVGIGQGYSAFTMLQLAHATATLANGGVRHQPHLGLRAYALGEPRGRELATHQGTPMGWQSQNLQAVLEAMEAVNLPGGTAAGVFAGAPYRSGGKTGTAQAVGIGQRERYDAAQLEEHQRSHSLYIGFAPLEAPTVALAVIVENAGFGSVAAAPIARRVFDYLLLGLYPSEADIAATALGQTRAPTGLQRLAREVAWPGRPAPPAPQPAPAVQPALVSQPAPATQPAAVPR</sequence>
<dbReference type="Gene3D" id="3.30.1390.30">
    <property type="entry name" value="Penicillin-binding protein 2a, domain 3"/>
    <property type="match status" value="1"/>
</dbReference>
<evidence type="ECO:0000256" key="11">
    <source>
        <dbReference type="ARBA" id="ARBA00022989"/>
    </source>
</evidence>
<dbReference type="HOGENOM" id="CLU_009289_1_2_4"/>
<dbReference type="Proteomes" id="UP000066014">
    <property type="component" value="Chromosome"/>
</dbReference>
<dbReference type="EC" id="3.4.16.4" evidence="14"/>
<evidence type="ECO:0000256" key="14">
    <source>
        <dbReference type="HAMAP-Rule" id="MF_02081"/>
    </source>
</evidence>
<keyword evidence="18" id="KW-0131">Cell cycle</keyword>
<dbReference type="PANTHER" id="PTHR30627">
    <property type="entry name" value="PEPTIDOGLYCAN D,D-TRANSPEPTIDASE"/>
    <property type="match status" value="1"/>
</dbReference>
<dbReference type="AlphaFoldDB" id="A0A060NWP8"/>
<name>A0A060NWP8_9BURK</name>
<keyword evidence="13 14" id="KW-0961">Cell wall biogenesis/degradation</keyword>
<dbReference type="SUPFAM" id="SSF56601">
    <property type="entry name" value="beta-lactamase/transpeptidase-like"/>
    <property type="match status" value="1"/>
</dbReference>
<reference evidence="18 19" key="1">
    <citation type="journal article" date="2014" name="Nat. Commun.">
        <title>Physiological and genomic features of highly alkaliphilic hydrogen-utilizing Betaproteobacteria from a continental serpentinizing site.</title>
        <authorList>
            <person name="Suzuki S."/>
            <person name="Kuenen J.G."/>
            <person name="Schipper K."/>
            <person name="van der Velde S."/>
            <person name="Ishii S."/>
            <person name="Wu A."/>
            <person name="Sorokin D.Y."/>
            <person name="Tenney A."/>
            <person name="Meng X.Y."/>
            <person name="Morrill P.L."/>
            <person name="Kamagata Y."/>
            <person name="Muyzer G."/>
            <person name="Nealson K.H."/>
        </authorList>
    </citation>
    <scope>NUCLEOTIDE SEQUENCE [LARGE SCALE GENOMIC DNA]</scope>
    <source>
        <strain evidence="18 19">B1</strain>
    </source>
</reference>
<proteinExistence type="inferred from homology"/>
<dbReference type="GO" id="GO:0009002">
    <property type="term" value="F:serine-type D-Ala-D-Ala carboxypeptidase activity"/>
    <property type="evidence" value="ECO:0007669"/>
    <property type="project" value="UniProtKB-UniRule"/>
</dbReference>
<keyword evidence="11 14" id="KW-1133">Transmembrane helix</keyword>
<dbReference type="KEGG" id="cbab:SMCB_1730"/>
<dbReference type="NCBIfam" id="TIGR03423">
    <property type="entry name" value="pbp2_mrdA"/>
    <property type="match status" value="1"/>
</dbReference>
<dbReference type="PANTHER" id="PTHR30627:SF2">
    <property type="entry name" value="PEPTIDOGLYCAN D,D-TRANSPEPTIDASE MRDA"/>
    <property type="match status" value="1"/>
</dbReference>
<evidence type="ECO:0000256" key="15">
    <source>
        <dbReference type="SAM" id="MobiDB-lite"/>
    </source>
</evidence>
<keyword evidence="12 14" id="KW-0472">Membrane</keyword>
<feature type="compositionally biased region" description="Low complexity" evidence="15">
    <location>
        <begin position="659"/>
        <end position="678"/>
    </location>
</feature>
<dbReference type="GO" id="GO:0051301">
    <property type="term" value="P:cell division"/>
    <property type="evidence" value="ECO:0007669"/>
    <property type="project" value="UniProtKB-KW"/>
</dbReference>
<dbReference type="RefSeq" id="WP_045536331.1">
    <property type="nucleotide sequence ID" value="NZ_AP014569.1"/>
</dbReference>
<feature type="active site" description="Acyl-ester intermediate" evidence="14">
    <location>
        <position position="326"/>
    </location>
</feature>
<evidence type="ECO:0000256" key="1">
    <source>
        <dbReference type="ARBA" id="ARBA00004167"/>
    </source>
</evidence>